<dbReference type="EMBL" id="JACEFO010002278">
    <property type="protein sequence ID" value="KAF8668302.1"/>
    <property type="molecule type" value="Genomic_DNA"/>
</dbReference>
<protein>
    <submittedName>
        <fullName evidence="1">Uncharacterized protein</fullName>
    </submittedName>
</protein>
<evidence type="ECO:0000313" key="2">
    <source>
        <dbReference type="Proteomes" id="UP000636709"/>
    </source>
</evidence>
<proteinExistence type="predicted"/>
<keyword evidence="2" id="KW-1185">Reference proteome</keyword>
<organism evidence="1 2">
    <name type="scientific">Digitaria exilis</name>
    <dbReference type="NCBI Taxonomy" id="1010633"/>
    <lineage>
        <taxon>Eukaryota</taxon>
        <taxon>Viridiplantae</taxon>
        <taxon>Streptophyta</taxon>
        <taxon>Embryophyta</taxon>
        <taxon>Tracheophyta</taxon>
        <taxon>Spermatophyta</taxon>
        <taxon>Magnoliopsida</taxon>
        <taxon>Liliopsida</taxon>
        <taxon>Poales</taxon>
        <taxon>Poaceae</taxon>
        <taxon>PACMAD clade</taxon>
        <taxon>Panicoideae</taxon>
        <taxon>Panicodae</taxon>
        <taxon>Paniceae</taxon>
        <taxon>Anthephorinae</taxon>
        <taxon>Digitaria</taxon>
    </lineage>
</organism>
<comment type="caution">
    <text evidence="1">The sequence shown here is derived from an EMBL/GenBank/DDBJ whole genome shotgun (WGS) entry which is preliminary data.</text>
</comment>
<gene>
    <name evidence="1" type="ORF">HU200_052358</name>
</gene>
<name>A0A835E8R3_9POAL</name>
<evidence type="ECO:0000313" key="1">
    <source>
        <dbReference type="EMBL" id="KAF8668302.1"/>
    </source>
</evidence>
<reference evidence="1" key="1">
    <citation type="submission" date="2020-07" db="EMBL/GenBank/DDBJ databases">
        <title>Genome sequence and genetic diversity analysis of an under-domesticated orphan crop, white fonio (Digitaria exilis).</title>
        <authorList>
            <person name="Bennetzen J.L."/>
            <person name="Chen S."/>
            <person name="Ma X."/>
            <person name="Wang X."/>
            <person name="Yssel A.E.J."/>
            <person name="Chaluvadi S.R."/>
            <person name="Johnson M."/>
            <person name="Gangashetty P."/>
            <person name="Hamidou F."/>
            <person name="Sanogo M.D."/>
            <person name="Zwaenepoel A."/>
            <person name="Wallace J."/>
            <person name="Van De Peer Y."/>
            <person name="Van Deynze A."/>
        </authorList>
    </citation>
    <scope>NUCLEOTIDE SEQUENCE</scope>
    <source>
        <tissue evidence="1">Leaves</tissue>
    </source>
</reference>
<dbReference type="Proteomes" id="UP000636709">
    <property type="component" value="Unassembled WGS sequence"/>
</dbReference>
<dbReference type="AlphaFoldDB" id="A0A835E8R3"/>
<accession>A0A835E8R3</accession>
<sequence length="190" mass="22283">MGRDDLGNEHEFGGLVFGLASTEKTKELWFKKVLILLKIQRLVVATTISLSLIRRSRAVKMVAAVTTYQWRHTPLATPFLLNRSVQIQWMPLRSSQWLLLLTTSHWTTLKDWRGWKLRSSQWIVLKDGTGWKLFRGRTLLGMPNHWKKKHMLATLNRRNNKTMVLTTSFTRLEIVCAIILSEWWKLELKS</sequence>